<dbReference type="GO" id="GO:0016829">
    <property type="term" value="F:lyase activity"/>
    <property type="evidence" value="ECO:0007669"/>
    <property type="project" value="UniProtKB-KW"/>
</dbReference>
<reference evidence="2 3" key="1">
    <citation type="submission" date="2014-06" db="EMBL/GenBank/DDBJ databases">
        <title>Draft genome sequence of the putrescine producing strain Lactococcus lactis subsp cremoris GE214.</title>
        <authorList>
            <person name="Ladero V."/>
            <person name="Linares D.M."/>
            <person name="del Rio B."/>
            <person name="Mayo B."/>
            <person name="Martin M.C."/>
            <person name="Fernandez M."/>
            <person name="Alvarez M.A."/>
        </authorList>
    </citation>
    <scope>NUCLEOTIDE SEQUENCE [LARGE SCALE GENOMIC DNA]</scope>
    <source>
        <strain evidence="2 3">GE214</strain>
    </source>
</reference>
<feature type="domain" description="VOC" evidence="1">
    <location>
        <begin position="7"/>
        <end position="118"/>
    </location>
</feature>
<proteinExistence type="predicted"/>
<organism evidence="2 3">
    <name type="scientific">Lactococcus cremoris subsp. cremoris GE214</name>
    <dbReference type="NCBI Taxonomy" id="1415168"/>
    <lineage>
        <taxon>Bacteria</taxon>
        <taxon>Bacillati</taxon>
        <taxon>Bacillota</taxon>
        <taxon>Bacilli</taxon>
        <taxon>Lactobacillales</taxon>
        <taxon>Streptococcaceae</taxon>
        <taxon>Lactococcus</taxon>
        <taxon>Lactococcus cremoris subsp. cremoris</taxon>
    </lineage>
</organism>
<evidence type="ECO:0000313" key="2">
    <source>
        <dbReference type="EMBL" id="KEY61705.1"/>
    </source>
</evidence>
<dbReference type="Proteomes" id="UP000028401">
    <property type="component" value="Unassembled WGS sequence"/>
</dbReference>
<dbReference type="PANTHER" id="PTHR35006:SF2">
    <property type="entry name" value="GLYOXALASE FAMILY PROTEIN (AFU_ORTHOLOGUE AFUA_5G14830)"/>
    <property type="match status" value="1"/>
</dbReference>
<sequence>MLGEIVMLDHIDITVKDLNRSKEFYRPLLSALGINGFSSDVNGVKFYDKKDYIWIGQGIPKRFHFAFSAQDKKQVDDFHQLALNIGGKSIGEPKSQNDNYYSCYILDLDGYLLEAVYRNKD</sequence>
<dbReference type="SUPFAM" id="SSF54593">
    <property type="entry name" value="Glyoxalase/Bleomycin resistance protein/Dihydroxybiphenyl dioxygenase"/>
    <property type="match status" value="1"/>
</dbReference>
<dbReference type="AlphaFoldDB" id="A0A084A8S6"/>
<dbReference type="EMBL" id="AZSI01000134">
    <property type="protein sequence ID" value="KEY61705.1"/>
    <property type="molecule type" value="Genomic_DNA"/>
</dbReference>
<dbReference type="PATRIC" id="fig|1415168.3.peg.2212"/>
<keyword evidence="2" id="KW-0456">Lyase</keyword>
<protein>
    <submittedName>
        <fullName evidence="2">Lactoylglutathione lyase</fullName>
    </submittedName>
</protein>
<dbReference type="PANTHER" id="PTHR35006">
    <property type="entry name" value="GLYOXALASE FAMILY PROTEIN (AFU_ORTHOLOGUE AFUA_5G14830)"/>
    <property type="match status" value="1"/>
</dbReference>
<name>A0A084A8S6_LACLC</name>
<dbReference type="InterPro" id="IPR029068">
    <property type="entry name" value="Glyas_Bleomycin-R_OHBP_Dase"/>
</dbReference>
<dbReference type="Gene3D" id="3.10.180.10">
    <property type="entry name" value="2,3-Dihydroxybiphenyl 1,2-Dioxygenase, domain 1"/>
    <property type="match status" value="1"/>
</dbReference>
<evidence type="ECO:0000259" key="1">
    <source>
        <dbReference type="PROSITE" id="PS51819"/>
    </source>
</evidence>
<accession>A0A084A8S6</accession>
<comment type="caution">
    <text evidence="2">The sequence shown here is derived from an EMBL/GenBank/DDBJ whole genome shotgun (WGS) entry which is preliminary data.</text>
</comment>
<gene>
    <name evidence="2" type="ORF">U725_02147</name>
</gene>
<dbReference type="PROSITE" id="PS51819">
    <property type="entry name" value="VOC"/>
    <property type="match status" value="1"/>
</dbReference>
<dbReference type="InterPro" id="IPR037523">
    <property type="entry name" value="VOC_core"/>
</dbReference>
<evidence type="ECO:0000313" key="3">
    <source>
        <dbReference type="Proteomes" id="UP000028401"/>
    </source>
</evidence>